<sequence>MPSERANQIQLSPTMRIAARALAMKAQGIDVVDFSVGEPDFPTPEKIKKAAKQALDANFTKYTANDGIPELRQAICRKLERENGLRFSPDEVLVSPGAKAALFCVVMALVDEGDDVIIPSPCWVSYPDQVRLAKGNPVFVRTREEDGFHLRARDLAEAITPNTRVLILNYPCNPTGAVYTREELEEIGEICRREGIWVIADEIYEKLIYDGRRFTSIAAAVPALAKQTVIINGFSKAFSMTGWRLGYAAGPREIIAAASKIQSHNTSNATSFVQKAGVVALEECELEVERMRVEFERRRNLVIQGLSRIPGLSCPVPEGAFYAMPNVSRFLDKEFSGSPVRNTYGLAYYLLKEAKLAVVPGDAFMAPEHIRISFATSEERIREGLKRLSDALAKLEEPKRTRPRVLNNVITKVNDYLPVRPIRELAERNALLEEAERSLPADSLFVWNALVGGVVVQLRTNSPHLADFFQENFWPSPLEGGPEPHAVVYAVKEAPGREPSAAVSFATDTGFVWNTAFYGQTREMALLLAAEVVARTQGALWAHGAAVALGERGVLVFGAPGSGRTALLAQLLREHGGRLLAADGVLVRFGPRATVLDGLERKLYLKAKWTRHLPTLSRFFDRAKLENMATERALCTVDHGERDCPLDLGAPVCLEASAKGRMMLDPFWLGGTRQAEAAAVVFLAKDPLTARPRPLSPEDALRLLASGSLPGQVGAARPYLNPHLPPLAAEQEQRMRAQYARLLSQVKSFLLPADLSPEAAAQQLLALLA</sequence>
<dbReference type="InterPro" id="IPR004839">
    <property type="entry name" value="Aminotransferase_I/II_large"/>
</dbReference>
<dbReference type="GO" id="GO:0006520">
    <property type="term" value="P:amino acid metabolic process"/>
    <property type="evidence" value="ECO:0007669"/>
    <property type="project" value="InterPro"/>
</dbReference>
<feature type="domain" description="Aminotransferase class I/classII large" evidence="7">
    <location>
        <begin position="30"/>
        <end position="388"/>
    </location>
</feature>
<dbReference type="InterPro" id="IPR027417">
    <property type="entry name" value="P-loop_NTPase"/>
</dbReference>
<evidence type="ECO:0000256" key="6">
    <source>
        <dbReference type="RuleBase" id="RU000481"/>
    </source>
</evidence>
<dbReference type="RefSeq" id="WP_038049764.1">
    <property type="nucleotide sequence ID" value="NZ_JMFG01000022.1"/>
</dbReference>
<dbReference type="InterPro" id="IPR050596">
    <property type="entry name" value="AspAT/PAT-like"/>
</dbReference>
<dbReference type="FunFam" id="3.40.640.10:FF:000033">
    <property type="entry name" value="Aspartate aminotransferase"/>
    <property type="match status" value="1"/>
</dbReference>
<dbReference type="Pfam" id="PF00155">
    <property type="entry name" value="Aminotran_1_2"/>
    <property type="match status" value="1"/>
</dbReference>
<dbReference type="EMBL" id="JMFG01000022">
    <property type="protein sequence ID" value="KDA53416.1"/>
    <property type="molecule type" value="Genomic_DNA"/>
</dbReference>
<evidence type="ECO:0000313" key="9">
    <source>
        <dbReference type="Proteomes" id="UP000027284"/>
    </source>
</evidence>
<dbReference type="Gene3D" id="3.90.1150.10">
    <property type="entry name" value="Aspartate Aminotransferase, domain 1"/>
    <property type="match status" value="1"/>
</dbReference>
<keyword evidence="9" id="KW-1185">Reference proteome</keyword>
<dbReference type="AlphaFoldDB" id="A0A062XZ98"/>
<dbReference type="OrthoDB" id="9803354at2"/>
<evidence type="ECO:0000256" key="2">
    <source>
        <dbReference type="ARBA" id="ARBA00007441"/>
    </source>
</evidence>
<evidence type="ECO:0000259" key="7">
    <source>
        <dbReference type="Pfam" id="PF00155"/>
    </source>
</evidence>
<evidence type="ECO:0000256" key="5">
    <source>
        <dbReference type="ARBA" id="ARBA00022898"/>
    </source>
</evidence>
<evidence type="ECO:0000256" key="1">
    <source>
        <dbReference type="ARBA" id="ARBA00001933"/>
    </source>
</evidence>
<dbReference type="PANTHER" id="PTHR46383:SF1">
    <property type="entry name" value="ASPARTATE AMINOTRANSFERASE"/>
    <property type="match status" value="1"/>
</dbReference>
<evidence type="ECO:0000256" key="3">
    <source>
        <dbReference type="ARBA" id="ARBA00022576"/>
    </source>
</evidence>
<dbReference type="PANTHER" id="PTHR46383">
    <property type="entry name" value="ASPARTATE AMINOTRANSFERASE"/>
    <property type="match status" value="1"/>
</dbReference>
<comment type="similarity">
    <text evidence="2 6">Belongs to the class-I pyridoxal-phosphate-dependent aminotransferase family.</text>
</comment>
<dbReference type="InterPro" id="IPR015421">
    <property type="entry name" value="PyrdxlP-dep_Trfase_major"/>
</dbReference>
<gene>
    <name evidence="8" type="ORF">EG19_05700</name>
</gene>
<dbReference type="InterPro" id="IPR004838">
    <property type="entry name" value="NHTrfase_class1_PyrdxlP-BS"/>
</dbReference>
<keyword evidence="4 6" id="KW-0808">Transferase</keyword>
<dbReference type="Gene3D" id="3.40.50.300">
    <property type="entry name" value="P-loop containing nucleotide triphosphate hydrolases"/>
    <property type="match status" value="1"/>
</dbReference>
<dbReference type="Gene3D" id="3.40.640.10">
    <property type="entry name" value="Type I PLP-dependent aspartate aminotransferase-like (Major domain)"/>
    <property type="match status" value="1"/>
</dbReference>
<dbReference type="InterPro" id="IPR015422">
    <property type="entry name" value="PyrdxlP-dep_Trfase_small"/>
</dbReference>
<accession>A0A062XZ98</accession>
<keyword evidence="5" id="KW-0663">Pyridoxal phosphate</keyword>
<evidence type="ECO:0000313" key="8">
    <source>
        <dbReference type="EMBL" id="KDA53416.1"/>
    </source>
</evidence>
<organism evidence="8 9">
    <name type="scientific">Thermoanaerobaculum aquaticum</name>
    <dbReference type="NCBI Taxonomy" id="1312852"/>
    <lineage>
        <taxon>Bacteria</taxon>
        <taxon>Pseudomonadati</taxon>
        <taxon>Acidobacteriota</taxon>
        <taxon>Thermoanaerobaculia</taxon>
        <taxon>Thermoanaerobaculales</taxon>
        <taxon>Thermoanaerobaculaceae</taxon>
        <taxon>Thermoanaerobaculum</taxon>
    </lineage>
</organism>
<comment type="cofactor">
    <cofactor evidence="1 6">
        <name>pyridoxal 5'-phosphate</name>
        <dbReference type="ChEBI" id="CHEBI:597326"/>
    </cofactor>
</comment>
<comment type="caution">
    <text evidence="8">The sequence shown here is derived from an EMBL/GenBank/DDBJ whole genome shotgun (WGS) entry which is preliminary data.</text>
</comment>
<proteinExistence type="inferred from homology"/>
<keyword evidence="3 6" id="KW-0032">Aminotransferase</keyword>
<reference evidence="8 9" key="1">
    <citation type="submission" date="2014-04" db="EMBL/GenBank/DDBJ databases">
        <title>The Genome Sequence of Thermoanaerobaculum aquaticum MP-01, The First Cultivated Group 23 Acidobacterium.</title>
        <authorList>
            <person name="Stamps B.W."/>
            <person name="Losey N.A."/>
            <person name="Lawson P.A."/>
            <person name="Stevenson B.S."/>
        </authorList>
    </citation>
    <scope>NUCLEOTIDE SEQUENCE [LARGE SCALE GENOMIC DNA]</scope>
    <source>
        <strain evidence="8 9">MP-01</strain>
    </source>
</reference>
<name>A0A062XZ98_9BACT</name>
<dbReference type="SUPFAM" id="SSF53383">
    <property type="entry name" value="PLP-dependent transferases"/>
    <property type="match status" value="1"/>
</dbReference>
<dbReference type="STRING" id="1312852.EG19_05700"/>
<dbReference type="GO" id="GO:0008483">
    <property type="term" value="F:transaminase activity"/>
    <property type="evidence" value="ECO:0007669"/>
    <property type="project" value="UniProtKB-KW"/>
</dbReference>
<evidence type="ECO:0000256" key="4">
    <source>
        <dbReference type="ARBA" id="ARBA00022679"/>
    </source>
</evidence>
<dbReference type="CDD" id="cd00609">
    <property type="entry name" value="AAT_like"/>
    <property type="match status" value="1"/>
</dbReference>
<dbReference type="PROSITE" id="PS00105">
    <property type="entry name" value="AA_TRANSFER_CLASS_1"/>
    <property type="match status" value="1"/>
</dbReference>
<dbReference type="Proteomes" id="UP000027284">
    <property type="component" value="Unassembled WGS sequence"/>
</dbReference>
<dbReference type="InterPro" id="IPR015424">
    <property type="entry name" value="PyrdxlP-dep_Trfase"/>
</dbReference>
<dbReference type="PRINTS" id="PR00753">
    <property type="entry name" value="ACCSYNTHASE"/>
</dbReference>
<dbReference type="EC" id="2.6.1.-" evidence="6"/>
<dbReference type="GO" id="GO:0030170">
    <property type="term" value="F:pyridoxal phosphate binding"/>
    <property type="evidence" value="ECO:0007669"/>
    <property type="project" value="InterPro"/>
</dbReference>
<protein>
    <recommendedName>
        <fullName evidence="6">Aminotransferase</fullName>
        <ecNumber evidence="6">2.6.1.-</ecNumber>
    </recommendedName>
</protein>